<reference evidence="7 8" key="1">
    <citation type="submission" date="2016-10" db="EMBL/GenBank/DDBJ databases">
        <authorList>
            <person name="de Groot N.N."/>
        </authorList>
    </citation>
    <scope>NUCLEOTIDE SEQUENCE [LARGE SCALE GENOMIC DNA]</scope>
    <source>
        <strain evidence="7 8">AA1</strain>
    </source>
</reference>
<dbReference type="PROSITE" id="PS00149">
    <property type="entry name" value="SULFATASE_2"/>
    <property type="match status" value="1"/>
</dbReference>
<dbReference type="AlphaFoldDB" id="A0A1G5IS12"/>
<dbReference type="Pfam" id="PF00884">
    <property type="entry name" value="Sulfatase"/>
    <property type="match status" value="1"/>
</dbReference>
<evidence type="ECO:0000256" key="2">
    <source>
        <dbReference type="ARBA" id="ARBA00022723"/>
    </source>
</evidence>
<evidence type="ECO:0000313" key="8">
    <source>
        <dbReference type="Proteomes" id="UP000198870"/>
    </source>
</evidence>
<dbReference type="GO" id="GO:0046872">
    <property type="term" value="F:metal ion binding"/>
    <property type="evidence" value="ECO:0007669"/>
    <property type="project" value="UniProtKB-KW"/>
</dbReference>
<dbReference type="Proteomes" id="UP000198870">
    <property type="component" value="Unassembled WGS sequence"/>
</dbReference>
<keyword evidence="2" id="KW-0479">Metal-binding</keyword>
<dbReference type="Gene3D" id="3.30.1120.10">
    <property type="match status" value="1"/>
</dbReference>
<evidence type="ECO:0000256" key="3">
    <source>
        <dbReference type="ARBA" id="ARBA00022801"/>
    </source>
</evidence>
<dbReference type="PANTHER" id="PTHR42693">
    <property type="entry name" value="ARYLSULFATASE FAMILY MEMBER"/>
    <property type="match status" value="1"/>
</dbReference>
<name>A0A1G5IS12_9BACT</name>
<dbReference type="EMBL" id="FMUX01000021">
    <property type="protein sequence ID" value="SCY78419.1"/>
    <property type="molecule type" value="Genomic_DNA"/>
</dbReference>
<gene>
    <name evidence="7" type="ORF">SAMN05216233_12177</name>
</gene>
<evidence type="ECO:0000256" key="5">
    <source>
        <dbReference type="SAM" id="SignalP"/>
    </source>
</evidence>
<evidence type="ECO:0000256" key="4">
    <source>
        <dbReference type="ARBA" id="ARBA00022837"/>
    </source>
</evidence>
<proteinExistence type="inferred from homology"/>
<feature type="domain" description="Sulfatase N-terminal" evidence="6">
    <location>
        <begin position="65"/>
        <end position="415"/>
    </location>
</feature>
<organism evidence="7 8">
    <name type="scientific">Desulfoluna spongiiphila</name>
    <dbReference type="NCBI Taxonomy" id="419481"/>
    <lineage>
        <taxon>Bacteria</taxon>
        <taxon>Pseudomonadati</taxon>
        <taxon>Thermodesulfobacteriota</taxon>
        <taxon>Desulfobacteria</taxon>
        <taxon>Desulfobacterales</taxon>
        <taxon>Desulfolunaceae</taxon>
        <taxon>Desulfoluna</taxon>
    </lineage>
</organism>
<feature type="chain" id="PRO_5011431742" evidence="5">
    <location>
        <begin position="23"/>
        <end position="549"/>
    </location>
</feature>
<comment type="similarity">
    <text evidence="1">Belongs to the sulfatase family.</text>
</comment>
<dbReference type="PROSITE" id="PS00523">
    <property type="entry name" value="SULFATASE_1"/>
    <property type="match status" value="1"/>
</dbReference>
<dbReference type="RefSeq" id="WP_092214180.1">
    <property type="nucleotide sequence ID" value="NZ_FMUX01000021.1"/>
</dbReference>
<dbReference type="STRING" id="419481.SAMN05216233_12177"/>
<dbReference type="Gene3D" id="3.40.720.10">
    <property type="entry name" value="Alkaline Phosphatase, subunit A"/>
    <property type="match status" value="1"/>
</dbReference>
<accession>A0A1G5IS12</accession>
<dbReference type="PROSITE" id="PS51257">
    <property type="entry name" value="PROKAR_LIPOPROTEIN"/>
    <property type="match status" value="1"/>
</dbReference>
<evidence type="ECO:0000259" key="6">
    <source>
        <dbReference type="Pfam" id="PF00884"/>
    </source>
</evidence>
<dbReference type="InterPro" id="IPR017850">
    <property type="entry name" value="Alkaline_phosphatase_core_sf"/>
</dbReference>
<dbReference type="SUPFAM" id="SSF53649">
    <property type="entry name" value="Alkaline phosphatase-like"/>
    <property type="match status" value="1"/>
</dbReference>
<dbReference type="InterPro" id="IPR050738">
    <property type="entry name" value="Sulfatase"/>
</dbReference>
<dbReference type="InterPro" id="IPR024607">
    <property type="entry name" value="Sulfatase_CS"/>
</dbReference>
<evidence type="ECO:0000313" key="7">
    <source>
        <dbReference type="EMBL" id="SCY78419.1"/>
    </source>
</evidence>
<evidence type="ECO:0000256" key="1">
    <source>
        <dbReference type="ARBA" id="ARBA00008779"/>
    </source>
</evidence>
<keyword evidence="4" id="KW-0106">Calcium</keyword>
<keyword evidence="8" id="KW-1185">Reference proteome</keyword>
<dbReference type="InterPro" id="IPR000917">
    <property type="entry name" value="Sulfatase_N"/>
</dbReference>
<feature type="signal peptide" evidence="5">
    <location>
        <begin position="1"/>
        <end position="22"/>
    </location>
</feature>
<dbReference type="OrthoDB" id="5500422at2"/>
<keyword evidence="5" id="KW-0732">Signal</keyword>
<sequence length="549" mass="61593">MRLARLLCLAVIALSMGSSACASGIVQDGEFNFVKAQHLEQWSEQDKQIDTKLAEIREKQGGKRPNILYILIDDVGFGEFGIPELNYVRGTQTPRINKLSDEGLSFMRMYTEPSCTPTRTAMMTGRHPVRTGLEEVKVALIGEGLPKNEVTIAEVLSKAGYATVHIGKWHMGDIKESYPHNQGFDFAAFPLNQQVQLSLMTEDAERSNAMTGYVKSSYTDKFALDKKFKPFGLVTGVEAYKGKDAHEVDMEAGEQWNQEKYNDMNLRYQRQTLEQLRSLAKQEKPFFLQYWPLIPLNFVRSDREQFNMQNGGTMVESMNQLDGWVGEILDELDKLGIADNTLVVLMGDNGPFLRGYQKITGMSDMIYRGGKADHLEGGVRVNAFARWPAAIKPDTLAGDMIHVSDLYTTFARLGGATKYIPTDRIIDGIDQTALLLEGEGNGRRDYVYIYEGVVLRSIVKQKFKMHMPAPGVPGAAAPVFDIARDPREMTPLIEAALWSGASFQDMLKRHMMGVKKYPHSKGGSDKPYEGIDNLRPETLDAVETFMSWH</sequence>
<dbReference type="PANTHER" id="PTHR42693:SF33">
    <property type="entry name" value="ARYLSULFATASE"/>
    <property type="match status" value="1"/>
</dbReference>
<dbReference type="GO" id="GO:0004065">
    <property type="term" value="F:arylsulfatase activity"/>
    <property type="evidence" value="ECO:0007669"/>
    <property type="project" value="TreeGrafter"/>
</dbReference>
<protein>
    <submittedName>
        <fullName evidence="7">Arylsulfatase</fullName>
    </submittedName>
</protein>
<keyword evidence="3" id="KW-0378">Hydrolase</keyword>